<accession>A0AA38J1G8</accession>
<evidence type="ECO:0000313" key="4">
    <source>
        <dbReference type="Proteomes" id="UP001168821"/>
    </source>
</evidence>
<dbReference type="SUPFAM" id="SSF56672">
    <property type="entry name" value="DNA/RNA polymerases"/>
    <property type="match status" value="1"/>
</dbReference>
<keyword evidence="4" id="KW-1185">Reference proteome</keyword>
<dbReference type="AlphaFoldDB" id="A0AA38J1G8"/>
<proteinExistence type="predicted"/>
<keyword evidence="1" id="KW-0175">Coiled coil</keyword>
<protein>
    <recommendedName>
        <fullName evidence="2">Reverse transcriptase domain-containing protein</fullName>
    </recommendedName>
</protein>
<evidence type="ECO:0000259" key="2">
    <source>
        <dbReference type="PROSITE" id="PS50878"/>
    </source>
</evidence>
<dbReference type="EMBL" id="JALNTZ010000001">
    <property type="protein sequence ID" value="KAJ3665311.1"/>
    <property type="molecule type" value="Genomic_DNA"/>
</dbReference>
<evidence type="ECO:0000313" key="3">
    <source>
        <dbReference type="EMBL" id="KAJ3665311.1"/>
    </source>
</evidence>
<feature type="coiled-coil region" evidence="1">
    <location>
        <begin position="61"/>
        <end position="88"/>
    </location>
</feature>
<dbReference type="InterPro" id="IPR043502">
    <property type="entry name" value="DNA/RNA_pol_sf"/>
</dbReference>
<evidence type="ECO:0000256" key="1">
    <source>
        <dbReference type="SAM" id="Coils"/>
    </source>
</evidence>
<comment type="caution">
    <text evidence="3">The sequence shown here is derived from an EMBL/GenBank/DDBJ whole genome shotgun (WGS) entry which is preliminary data.</text>
</comment>
<organism evidence="3 4">
    <name type="scientific">Zophobas morio</name>
    <dbReference type="NCBI Taxonomy" id="2755281"/>
    <lineage>
        <taxon>Eukaryota</taxon>
        <taxon>Metazoa</taxon>
        <taxon>Ecdysozoa</taxon>
        <taxon>Arthropoda</taxon>
        <taxon>Hexapoda</taxon>
        <taxon>Insecta</taxon>
        <taxon>Pterygota</taxon>
        <taxon>Neoptera</taxon>
        <taxon>Endopterygota</taxon>
        <taxon>Coleoptera</taxon>
        <taxon>Polyphaga</taxon>
        <taxon>Cucujiformia</taxon>
        <taxon>Tenebrionidae</taxon>
        <taxon>Zophobas</taxon>
    </lineage>
</organism>
<dbReference type="GO" id="GO:0071897">
    <property type="term" value="P:DNA biosynthetic process"/>
    <property type="evidence" value="ECO:0007669"/>
    <property type="project" value="UniProtKB-ARBA"/>
</dbReference>
<gene>
    <name evidence="3" type="ORF">Zmor_000811</name>
</gene>
<reference evidence="3" key="1">
    <citation type="journal article" date="2023" name="G3 (Bethesda)">
        <title>Whole genome assemblies of Zophobas morio and Tenebrio molitor.</title>
        <authorList>
            <person name="Kaur S."/>
            <person name="Stinson S.A."/>
            <person name="diCenzo G.C."/>
        </authorList>
    </citation>
    <scope>NUCLEOTIDE SEQUENCE</scope>
    <source>
        <strain evidence="3">QUZm001</strain>
    </source>
</reference>
<dbReference type="PROSITE" id="PS50878">
    <property type="entry name" value="RT_POL"/>
    <property type="match status" value="1"/>
</dbReference>
<dbReference type="InterPro" id="IPR000477">
    <property type="entry name" value="RT_dom"/>
</dbReference>
<dbReference type="Proteomes" id="UP001168821">
    <property type="component" value="Unassembled WGS sequence"/>
</dbReference>
<name>A0AA38J1G8_9CUCU</name>
<sequence length="157" mass="18043">MACGVPQGFVLGPTLWNLFYDKLLKTRLPIGARLIAFADDLAIVIVDKKEKELKHKKEVVYRMVKSKVKELRLELAEHKTEAVLLQGRFKIKVMTLNLEEGGPPLRTSEEIRYLGVIIDKDMKITTYVRDITKRTDKIVNNLKRIMSNKHRSAKVAI</sequence>
<feature type="domain" description="Reverse transcriptase" evidence="2">
    <location>
        <begin position="1"/>
        <end position="118"/>
    </location>
</feature>
<dbReference type="PANTHER" id="PTHR33332">
    <property type="entry name" value="REVERSE TRANSCRIPTASE DOMAIN-CONTAINING PROTEIN"/>
    <property type="match status" value="1"/>
</dbReference>
<dbReference type="Pfam" id="PF00078">
    <property type="entry name" value="RVT_1"/>
    <property type="match status" value="1"/>
</dbReference>